<name>A0ABW0EL25_9PSEU</name>
<evidence type="ECO:0000313" key="3">
    <source>
        <dbReference type="Proteomes" id="UP001596157"/>
    </source>
</evidence>
<protein>
    <recommendedName>
        <fullName evidence="4">PE family protein</fullName>
    </recommendedName>
</protein>
<proteinExistence type="predicted"/>
<dbReference type="Proteomes" id="UP001596157">
    <property type="component" value="Unassembled WGS sequence"/>
</dbReference>
<organism evidence="2 3">
    <name type="scientific">Actinokineospora guangxiensis</name>
    <dbReference type="NCBI Taxonomy" id="1490288"/>
    <lineage>
        <taxon>Bacteria</taxon>
        <taxon>Bacillati</taxon>
        <taxon>Actinomycetota</taxon>
        <taxon>Actinomycetes</taxon>
        <taxon>Pseudonocardiales</taxon>
        <taxon>Pseudonocardiaceae</taxon>
        <taxon>Actinokineospora</taxon>
    </lineage>
</organism>
<accession>A0ABW0EL25</accession>
<feature type="region of interest" description="Disordered" evidence="1">
    <location>
        <begin position="1"/>
        <end position="20"/>
    </location>
</feature>
<evidence type="ECO:0000256" key="1">
    <source>
        <dbReference type="SAM" id="MobiDB-lite"/>
    </source>
</evidence>
<dbReference type="EMBL" id="JBHSKF010000003">
    <property type="protein sequence ID" value="MFC5286891.1"/>
    <property type="molecule type" value="Genomic_DNA"/>
</dbReference>
<reference evidence="3" key="1">
    <citation type="journal article" date="2019" name="Int. J. Syst. Evol. Microbiol.">
        <title>The Global Catalogue of Microorganisms (GCM) 10K type strain sequencing project: providing services to taxonomists for standard genome sequencing and annotation.</title>
        <authorList>
            <consortium name="The Broad Institute Genomics Platform"/>
            <consortium name="The Broad Institute Genome Sequencing Center for Infectious Disease"/>
            <person name="Wu L."/>
            <person name="Ma J."/>
        </authorList>
    </citation>
    <scope>NUCLEOTIDE SEQUENCE [LARGE SCALE GENOMIC DNA]</scope>
    <source>
        <strain evidence="3">CCUG 59778</strain>
    </source>
</reference>
<sequence>MAMPDGTGTEPTEQPAGSDEQIDQQVTTVEFMENMPFFGTFFSNGYQSGGGGEGGHFAISSLAELDALIARWEGIIEKIDSSGRKLDAALQFVRPPAQDGPSQTEAEKTRNSLIAAQDHNLTMGEYALNYVKKLKAARSDYATTEDVNTSTVNNSGD</sequence>
<evidence type="ECO:0000313" key="2">
    <source>
        <dbReference type="EMBL" id="MFC5286891.1"/>
    </source>
</evidence>
<comment type="caution">
    <text evidence="2">The sequence shown here is derived from an EMBL/GenBank/DDBJ whole genome shotgun (WGS) entry which is preliminary data.</text>
</comment>
<dbReference type="RefSeq" id="WP_378245306.1">
    <property type="nucleotide sequence ID" value="NZ_JBHSKF010000003.1"/>
</dbReference>
<keyword evidence="3" id="KW-1185">Reference proteome</keyword>
<gene>
    <name evidence="2" type="ORF">ACFPM7_07490</name>
</gene>
<evidence type="ECO:0008006" key="4">
    <source>
        <dbReference type="Google" id="ProtNLM"/>
    </source>
</evidence>